<proteinExistence type="predicted"/>
<evidence type="ECO:0000313" key="3">
    <source>
        <dbReference type="Proteomes" id="UP000824469"/>
    </source>
</evidence>
<evidence type="ECO:0000256" key="1">
    <source>
        <dbReference type="SAM" id="MobiDB-lite"/>
    </source>
</evidence>
<feature type="compositionally biased region" description="Polar residues" evidence="1">
    <location>
        <begin position="194"/>
        <end position="213"/>
    </location>
</feature>
<keyword evidence="3" id="KW-1185">Reference proteome</keyword>
<evidence type="ECO:0000313" key="2">
    <source>
        <dbReference type="EMBL" id="KAH9321082.1"/>
    </source>
</evidence>
<feature type="compositionally biased region" description="Basic and acidic residues" evidence="1">
    <location>
        <begin position="165"/>
        <end position="178"/>
    </location>
</feature>
<protein>
    <submittedName>
        <fullName evidence="2">Uncharacterized protein</fullName>
    </submittedName>
</protein>
<accession>A0AA38LHI0</accession>
<name>A0AA38LHI0_TAXCH</name>
<dbReference type="AlphaFoldDB" id="A0AA38LHI0"/>
<comment type="caution">
    <text evidence="2">The sequence shown here is derived from an EMBL/GenBank/DDBJ whole genome shotgun (WGS) entry which is preliminary data.</text>
</comment>
<reference evidence="2 3" key="1">
    <citation type="journal article" date="2021" name="Nat. Plants">
        <title>The Taxus genome provides insights into paclitaxel biosynthesis.</title>
        <authorList>
            <person name="Xiong X."/>
            <person name="Gou J."/>
            <person name="Liao Q."/>
            <person name="Li Y."/>
            <person name="Zhou Q."/>
            <person name="Bi G."/>
            <person name="Li C."/>
            <person name="Du R."/>
            <person name="Wang X."/>
            <person name="Sun T."/>
            <person name="Guo L."/>
            <person name="Liang H."/>
            <person name="Lu P."/>
            <person name="Wu Y."/>
            <person name="Zhang Z."/>
            <person name="Ro D.K."/>
            <person name="Shang Y."/>
            <person name="Huang S."/>
            <person name="Yan J."/>
        </authorList>
    </citation>
    <scope>NUCLEOTIDE SEQUENCE [LARGE SCALE GENOMIC DNA]</scope>
    <source>
        <strain evidence="2">Ta-2019</strain>
    </source>
</reference>
<gene>
    <name evidence="2" type="ORF">KI387_015721</name>
</gene>
<sequence length="227" mass="25923">MFSSCKEEQGLVAHSASEQEIPQNLFTDTSAHIDKYLFQNKDQVLLRLVELGARLPFDFDPSFLSYMIGTKSKDHPPLMIDEDKFNHERASTSAHAKGHEEDIDMSPTRTHHHIPFVRTNPFDKAEDEIPLHEEVERETRNEDTAMQRQLEALSRKISKLASHVHQDIGRAPRTEKPRVTYAESYTENHGGEASKSNHTYIPATPSGSQLFDQEWQSMKDALIGLKE</sequence>
<organism evidence="2 3">
    <name type="scientific">Taxus chinensis</name>
    <name type="common">Chinese yew</name>
    <name type="synonym">Taxus wallichiana var. chinensis</name>
    <dbReference type="NCBI Taxonomy" id="29808"/>
    <lineage>
        <taxon>Eukaryota</taxon>
        <taxon>Viridiplantae</taxon>
        <taxon>Streptophyta</taxon>
        <taxon>Embryophyta</taxon>
        <taxon>Tracheophyta</taxon>
        <taxon>Spermatophyta</taxon>
        <taxon>Pinopsida</taxon>
        <taxon>Pinidae</taxon>
        <taxon>Conifers II</taxon>
        <taxon>Cupressales</taxon>
        <taxon>Taxaceae</taxon>
        <taxon>Taxus</taxon>
    </lineage>
</organism>
<dbReference type="Proteomes" id="UP000824469">
    <property type="component" value="Unassembled WGS sequence"/>
</dbReference>
<feature type="non-terminal residue" evidence="2">
    <location>
        <position position="227"/>
    </location>
</feature>
<dbReference type="EMBL" id="JAHRHJ020000003">
    <property type="protein sequence ID" value="KAH9321082.1"/>
    <property type="molecule type" value="Genomic_DNA"/>
</dbReference>
<feature type="region of interest" description="Disordered" evidence="1">
    <location>
        <begin position="165"/>
        <end position="213"/>
    </location>
</feature>